<name>A0A2G8REB6_9RHOB</name>
<proteinExistence type="predicted"/>
<gene>
    <name evidence="1" type="ORF">P775_11955</name>
</gene>
<sequence length="433" mass="46791">MKKSIFLLPVFFVFVIGAVGLFWRGTIPESASIRLVAPAVEPVILPMHSNWAEERAKRTNSLNNYIADHEIAYDWFTRFPFSQKDGTPMILLKLLPIVAPDQWAGGANFMSEVGLFRDAAAPSGPLPVGIGFSGISGEATPSGVDYTSFTCAACHVGRVQTEDGRLELIRGGINSQFNINAYFVRLDATIDALAQGATDPDQRKAAVLMEVLRGLDLAEARSDTFFYENSRYGETAFDATYEARQIALFRDDAAVLTGAFVDYVDGFVGAFATYLDATYPGFQTQMLKGLPGMADATGVSAAHGYEKAGEELIGRLLRSRVLPTDPGLTDFMAVWEQNDRTAEWDESGAELINGGGQYNGNIPIPIYRNLAASMTMGLKDTDLRVAAFSAELLDGLPATPYPFAVNTALAARGVDERQPPWPVPTTSLAGGAE</sequence>
<dbReference type="EMBL" id="AWWI01000074">
    <property type="protein sequence ID" value="PIL19936.1"/>
    <property type="molecule type" value="Genomic_DNA"/>
</dbReference>
<evidence type="ECO:0000313" key="2">
    <source>
        <dbReference type="Proteomes" id="UP000231259"/>
    </source>
</evidence>
<dbReference type="RefSeq" id="WP_218967671.1">
    <property type="nucleotide sequence ID" value="NZ_AWWI01000074.1"/>
</dbReference>
<feature type="non-terminal residue" evidence="1">
    <location>
        <position position="433"/>
    </location>
</feature>
<keyword evidence="2" id="KW-1185">Reference proteome</keyword>
<comment type="caution">
    <text evidence="1">The sequence shown here is derived from an EMBL/GenBank/DDBJ whole genome shotgun (WGS) entry which is preliminary data.</text>
</comment>
<dbReference type="Proteomes" id="UP000231259">
    <property type="component" value="Unassembled WGS sequence"/>
</dbReference>
<dbReference type="AlphaFoldDB" id="A0A2G8REB6"/>
<protein>
    <submittedName>
        <fullName evidence="1">Uncharacterized protein</fullName>
    </submittedName>
</protein>
<accession>A0A2G8REB6</accession>
<evidence type="ECO:0000313" key="1">
    <source>
        <dbReference type="EMBL" id="PIL19936.1"/>
    </source>
</evidence>
<reference evidence="1 2" key="1">
    <citation type="submission" date="2013-09" db="EMBL/GenBank/DDBJ databases">
        <title>Genome sequencing of Phaeobacter antarcticus sp. nov. SM1211.</title>
        <authorList>
            <person name="Zhang X.-Y."/>
            <person name="Liu C."/>
            <person name="Chen X.-L."/>
            <person name="Xie B.-B."/>
            <person name="Qin Q.-L."/>
            <person name="Rong J.-C."/>
            <person name="Zhang Y.-Z."/>
        </authorList>
    </citation>
    <scope>NUCLEOTIDE SEQUENCE [LARGE SCALE GENOMIC DNA]</scope>
    <source>
        <strain evidence="1 2">SM1211</strain>
    </source>
</reference>
<organism evidence="1 2">
    <name type="scientific">Puniceibacterium antarcticum</name>
    <dbReference type="NCBI Taxonomy" id="1206336"/>
    <lineage>
        <taxon>Bacteria</taxon>
        <taxon>Pseudomonadati</taxon>
        <taxon>Pseudomonadota</taxon>
        <taxon>Alphaproteobacteria</taxon>
        <taxon>Rhodobacterales</taxon>
        <taxon>Paracoccaceae</taxon>
        <taxon>Puniceibacterium</taxon>
    </lineage>
</organism>